<feature type="region of interest" description="Disordered" evidence="1">
    <location>
        <begin position="568"/>
        <end position="598"/>
    </location>
</feature>
<dbReference type="RefSeq" id="WP_380033594.1">
    <property type="nucleotide sequence ID" value="NZ_JBHSHB010000014.1"/>
</dbReference>
<gene>
    <name evidence="4" type="ORF">ACFO5T_08525</name>
</gene>
<proteinExistence type="predicted"/>
<keyword evidence="5" id="KW-1185">Reference proteome</keyword>
<name>A0ABV9L9K5_9FLAO</name>
<dbReference type="Proteomes" id="UP001595878">
    <property type="component" value="Unassembled WGS sequence"/>
</dbReference>
<evidence type="ECO:0000259" key="3">
    <source>
        <dbReference type="Pfam" id="PF05569"/>
    </source>
</evidence>
<dbReference type="InterPro" id="IPR052173">
    <property type="entry name" value="Beta-lactam_resp_regulator"/>
</dbReference>
<evidence type="ECO:0000313" key="5">
    <source>
        <dbReference type="Proteomes" id="UP001595878"/>
    </source>
</evidence>
<feature type="transmembrane region" description="Helical" evidence="2">
    <location>
        <begin position="265"/>
        <end position="283"/>
    </location>
</feature>
<feature type="domain" description="Peptidase M56" evidence="3">
    <location>
        <begin position="127"/>
        <end position="256"/>
    </location>
</feature>
<keyword evidence="2" id="KW-0812">Transmembrane</keyword>
<protein>
    <submittedName>
        <fullName evidence="4">M56 family metallopeptidase</fullName>
    </submittedName>
</protein>
<reference evidence="5" key="1">
    <citation type="journal article" date="2019" name="Int. J. Syst. Evol. Microbiol.">
        <title>The Global Catalogue of Microorganisms (GCM) 10K type strain sequencing project: providing services to taxonomists for standard genome sequencing and annotation.</title>
        <authorList>
            <consortium name="The Broad Institute Genomics Platform"/>
            <consortium name="The Broad Institute Genome Sequencing Center for Infectious Disease"/>
            <person name="Wu L."/>
            <person name="Ma J."/>
        </authorList>
    </citation>
    <scope>NUCLEOTIDE SEQUENCE [LARGE SCALE GENOMIC DNA]</scope>
    <source>
        <strain evidence="5">CGMCC 4.7427</strain>
    </source>
</reference>
<evidence type="ECO:0000313" key="4">
    <source>
        <dbReference type="EMBL" id="MFC4690471.1"/>
    </source>
</evidence>
<feature type="compositionally biased region" description="Pro residues" evidence="1">
    <location>
        <begin position="573"/>
        <end position="595"/>
    </location>
</feature>
<evidence type="ECO:0000256" key="1">
    <source>
        <dbReference type="SAM" id="MobiDB-lite"/>
    </source>
</evidence>
<keyword evidence="2" id="KW-1133">Transmembrane helix</keyword>
<keyword evidence="2" id="KW-0472">Membrane</keyword>
<sequence length="870" mass="98847">MILIYLLKSALCLGILFGFYKLALEGKAMHHFKRFYLLASLVFSFTIPLITFTYQAAQVPQITPIFQEYVETVSAPNQVPQVTEVDYTNTVIWGIYLLGVFIFGTRFIVNLVRLKRKIHQAELHPSSHFTLALLEQVMVPHSFLKWIFVNRQSYTQQEIAPEVLAHEATHVRQKHSLDIIAIEFIQVIFWFNPLVWLYKGSIKLNHEFLADQGAIQDKSNIAIYQNILLSYASSTHHTALESPFNYSLTKKRIVMLSQSFSRKKVVLRALLLIPIIGLCVLFFNQAIVAQSGPNAISGIMSYENSATNTLELELDTEGNFYYKLKPISIQGIENLIKETVYDYLSIQGRPGVSSKLGREKQLLVAELWNFSRVTFCTSNLVDDQNAIFDPEANALVRANFVKSKKPNYEDLVKWQNTSLFAIFLDNEEISNKTILDYHPDDLPYYAIGDRTNGRYRVDVWTSPYWQSQKHVTTKAPQTSTYATQFIEGAARNGKNALVIEVRNDSIYINGQYSPLDSFRESVDNITAQWTKEEFAQPVRSMIFKGNSKEFINKAEAVFRQTQLYKANNSLRLIPPPPPAPPAPRGELPPPPPPPSPEEHLLKMHKLGSLFIYNGKEVTYEEAVRLAKGGVTEIKTPYPYSNPPKTFIGSKDNNVPQKPAIKKGDTLTITVNDTGQKALAVMNNNKNGVIIDKLPENAGVDGRQLEIYNRLTSKYKNKTVEQIPAADLKTIQIIYNDMNDEQKDKNQPYPINQKGNHFEVKASYDEDGSLSKNVEQHALNGGTFEFEGKEISKENAILKSKEPNITIHTSSFHNKMVFIKNFLTSNANYYLNDKLLSEDEITQFGANYKTVLISRGSEKEKPSFKFVKIKE</sequence>
<feature type="transmembrane region" description="Helical" evidence="2">
    <location>
        <begin position="90"/>
        <end position="109"/>
    </location>
</feature>
<feature type="transmembrane region" description="Helical" evidence="2">
    <location>
        <begin position="35"/>
        <end position="57"/>
    </location>
</feature>
<dbReference type="PANTHER" id="PTHR34978">
    <property type="entry name" value="POSSIBLE SENSOR-TRANSDUCER PROTEIN BLAR"/>
    <property type="match status" value="1"/>
</dbReference>
<organism evidence="4 5">
    <name type="scientific">Dokdonia genika</name>
    <dbReference type="NCBI Taxonomy" id="308113"/>
    <lineage>
        <taxon>Bacteria</taxon>
        <taxon>Pseudomonadati</taxon>
        <taxon>Bacteroidota</taxon>
        <taxon>Flavobacteriia</taxon>
        <taxon>Flavobacteriales</taxon>
        <taxon>Flavobacteriaceae</taxon>
        <taxon>Dokdonia</taxon>
    </lineage>
</organism>
<dbReference type="CDD" id="cd07341">
    <property type="entry name" value="M56_BlaR1_MecR1_like"/>
    <property type="match status" value="1"/>
</dbReference>
<evidence type="ECO:0000256" key="2">
    <source>
        <dbReference type="SAM" id="Phobius"/>
    </source>
</evidence>
<dbReference type="PANTHER" id="PTHR34978:SF3">
    <property type="entry name" value="SLR0241 PROTEIN"/>
    <property type="match status" value="1"/>
</dbReference>
<dbReference type="EMBL" id="JBHSHB010000014">
    <property type="protein sequence ID" value="MFC4690471.1"/>
    <property type="molecule type" value="Genomic_DNA"/>
</dbReference>
<dbReference type="Pfam" id="PF05569">
    <property type="entry name" value="Peptidase_M56"/>
    <property type="match status" value="1"/>
</dbReference>
<comment type="caution">
    <text evidence="4">The sequence shown here is derived from an EMBL/GenBank/DDBJ whole genome shotgun (WGS) entry which is preliminary data.</text>
</comment>
<feature type="transmembrane region" description="Helical" evidence="2">
    <location>
        <begin position="6"/>
        <end position="23"/>
    </location>
</feature>
<accession>A0ABV9L9K5</accession>
<dbReference type="InterPro" id="IPR008756">
    <property type="entry name" value="Peptidase_M56"/>
</dbReference>